<accession>A0AAD4MA39</accession>
<organism evidence="1 2">
    <name type="scientific">Multifurca ochricompacta</name>
    <dbReference type="NCBI Taxonomy" id="376703"/>
    <lineage>
        <taxon>Eukaryota</taxon>
        <taxon>Fungi</taxon>
        <taxon>Dikarya</taxon>
        <taxon>Basidiomycota</taxon>
        <taxon>Agaricomycotina</taxon>
        <taxon>Agaricomycetes</taxon>
        <taxon>Russulales</taxon>
        <taxon>Russulaceae</taxon>
        <taxon>Multifurca</taxon>
    </lineage>
</organism>
<comment type="caution">
    <text evidence="1">The sequence shown here is derived from an EMBL/GenBank/DDBJ whole genome shotgun (WGS) entry which is preliminary data.</text>
</comment>
<sequence length="101" mass="11701">WRQLKDSDKLGWNSFAWPVFKRPSEPEDMTTSGISAYVLSKHAPDANTTKSSKDRIKDHIKRWHPDKFETRILPRVVEEEREKVKAGAGVVVRGLNEMLNR</sequence>
<gene>
    <name evidence="1" type="ORF">B0F90DRAFT_1610306</name>
</gene>
<reference evidence="1" key="1">
    <citation type="journal article" date="2022" name="New Phytol.">
        <title>Evolutionary transition to the ectomycorrhizal habit in the genomes of a hyperdiverse lineage of mushroom-forming fungi.</title>
        <authorList>
            <person name="Looney B."/>
            <person name="Miyauchi S."/>
            <person name="Morin E."/>
            <person name="Drula E."/>
            <person name="Courty P.E."/>
            <person name="Kohler A."/>
            <person name="Kuo A."/>
            <person name="LaButti K."/>
            <person name="Pangilinan J."/>
            <person name="Lipzen A."/>
            <person name="Riley R."/>
            <person name="Andreopoulos W."/>
            <person name="He G."/>
            <person name="Johnson J."/>
            <person name="Nolan M."/>
            <person name="Tritt A."/>
            <person name="Barry K.W."/>
            <person name="Grigoriev I.V."/>
            <person name="Nagy L.G."/>
            <person name="Hibbett D."/>
            <person name="Henrissat B."/>
            <person name="Matheny P.B."/>
            <person name="Labbe J."/>
            <person name="Martin F.M."/>
        </authorList>
    </citation>
    <scope>NUCLEOTIDE SEQUENCE</scope>
    <source>
        <strain evidence="1">BPL690</strain>
    </source>
</reference>
<feature type="non-terminal residue" evidence="1">
    <location>
        <position position="1"/>
    </location>
</feature>
<feature type="non-terminal residue" evidence="1">
    <location>
        <position position="101"/>
    </location>
</feature>
<evidence type="ECO:0000313" key="2">
    <source>
        <dbReference type="Proteomes" id="UP001203297"/>
    </source>
</evidence>
<evidence type="ECO:0000313" key="1">
    <source>
        <dbReference type="EMBL" id="KAI0305284.1"/>
    </source>
</evidence>
<keyword evidence="2" id="KW-1185">Reference proteome</keyword>
<dbReference type="Proteomes" id="UP001203297">
    <property type="component" value="Unassembled WGS sequence"/>
</dbReference>
<dbReference type="EMBL" id="WTXG01000006">
    <property type="protein sequence ID" value="KAI0305284.1"/>
    <property type="molecule type" value="Genomic_DNA"/>
</dbReference>
<dbReference type="AlphaFoldDB" id="A0AAD4MA39"/>
<protein>
    <submittedName>
        <fullName evidence="1">Uncharacterized protein</fullName>
    </submittedName>
</protein>
<proteinExistence type="predicted"/>
<name>A0AAD4MA39_9AGAM</name>